<dbReference type="Gene3D" id="3.90.550.10">
    <property type="entry name" value="Spore Coat Polysaccharide Biosynthesis Protein SpsA, Chain A"/>
    <property type="match status" value="1"/>
</dbReference>
<comment type="caution">
    <text evidence="2">The sequence shown here is derived from an EMBL/GenBank/DDBJ whole genome shotgun (WGS) entry which is preliminary data.</text>
</comment>
<dbReference type="RefSeq" id="WP_121282294.1">
    <property type="nucleotide sequence ID" value="NZ_RCCK01000010.1"/>
</dbReference>
<evidence type="ECO:0000313" key="2">
    <source>
        <dbReference type="EMBL" id="RLJ79718.1"/>
    </source>
</evidence>
<dbReference type="Pfam" id="PF00535">
    <property type="entry name" value="Glycos_transf_2"/>
    <property type="match status" value="1"/>
</dbReference>
<dbReference type="CDD" id="cd06433">
    <property type="entry name" value="GT_2_WfgS_like"/>
    <property type="match status" value="1"/>
</dbReference>
<dbReference type="PANTHER" id="PTHR22916:SF3">
    <property type="entry name" value="UDP-GLCNAC:BETAGAL BETA-1,3-N-ACETYLGLUCOSAMINYLTRANSFERASE-LIKE PROTEIN 1"/>
    <property type="match status" value="1"/>
</dbReference>
<name>A0A497YAG8_9SPHI</name>
<evidence type="ECO:0000313" key="4">
    <source>
        <dbReference type="Proteomes" id="UP000273898"/>
    </source>
</evidence>
<dbReference type="EMBL" id="SOPX01000002">
    <property type="protein sequence ID" value="TFB31040.1"/>
    <property type="molecule type" value="Genomic_DNA"/>
</dbReference>
<dbReference type="Proteomes" id="UP000297429">
    <property type="component" value="Unassembled WGS sequence"/>
</dbReference>
<evidence type="ECO:0000313" key="3">
    <source>
        <dbReference type="EMBL" id="TFB31040.1"/>
    </source>
</evidence>
<reference evidence="3 5" key="2">
    <citation type="submission" date="2019-03" db="EMBL/GenBank/DDBJ databases">
        <authorList>
            <person name="He R.-H."/>
        </authorList>
    </citation>
    <scope>NUCLEOTIDE SEQUENCE [LARGE SCALE GENOMIC DNA]</scope>
    <source>
        <strain evidence="3 5">DSM 19624</strain>
    </source>
</reference>
<proteinExistence type="predicted"/>
<evidence type="ECO:0000259" key="1">
    <source>
        <dbReference type="Pfam" id="PF00535"/>
    </source>
</evidence>
<dbReference type="OrthoDB" id="9788101at2"/>
<dbReference type="GO" id="GO:0016758">
    <property type="term" value="F:hexosyltransferase activity"/>
    <property type="evidence" value="ECO:0007669"/>
    <property type="project" value="UniProtKB-ARBA"/>
</dbReference>
<sequence>MKISLITVVYNGETFLQECFNSIMAQTYSDIEYIVIDGGSTDSTLDIIQKNHSAIDYFISEKDNGLYDAINKGIQRATGEVIGILNADDLFASPDVLTSVAKTFTSLPKIDGLYGDLNYIHPVTHKVIRTWKSYQNTFEDIKKGWMPAHPTLYLKRALFEKNGYYALNLGTAADYELILRYFYTHKIEAAYLPVLMVNMRTGGVSNQSLMSRISAFANDYKALKRNRVPYPLFVVVRKKLSKLNQF</sequence>
<protein>
    <submittedName>
        <fullName evidence="2">Glycosyltransferase</fullName>
    </submittedName>
</protein>
<keyword evidence="5" id="KW-1185">Reference proteome</keyword>
<feature type="domain" description="Glycosyltransferase 2-like" evidence="1">
    <location>
        <begin position="4"/>
        <end position="109"/>
    </location>
</feature>
<accession>A0A497YAG8</accession>
<evidence type="ECO:0000313" key="5">
    <source>
        <dbReference type="Proteomes" id="UP000297429"/>
    </source>
</evidence>
<organism evidence="2 4">
    <name type="scientific">Pedobacter alluvionis</name>
    <dbReference type="NCBI Taxonomy" id="475253"/>
    <lineage>
        <taxon>Bacteria</taxon>
        <taxon>Pseudomonadati</taxon>
        <taxon>Bacteroidota</taxon>
        <taxon>Sphingobacteriia</taxon>
        <taxon>Sphingobacteriales</taxon>
        <taxon>Sphingobacteriaceae</taxon>
        <taxon>Pedobacter</taxon>
    </lineage>
</organism>
<dbReference type="EMBL" id="RCCK01000010">
    <property type="protein sequence ID" value="RLJ79718.1"/>
    <property type="molecule type" value="Genomic_DNA"/>
</dbReference>
<dbReference type="InterPro" id="IPR029044">
    <property type="entry name" value="Nucleotide-diphossugar_trans"/>
</dbReference>
<dbReference type="Proteomes" id="UP000273898">
    <property type="component" value="Unassembled WGS sequence"/>
</dbReference>
<dbReference type="SUPFAM" id="SSF53448">
    <property type="entry name" value="Nucleotide-diphospho-sugar transferases"/>
    <property type="match status" value="1"/>
</dbReference>
<keyword evidence="2" id="KW-0808">Transferase</keyword>
<dbReference type="InterPro" id="IPR001173">
    <property type="entry name" value="Glyco_trans_2-like"/>
</dbReference>
<dbReference type="PANTHER" id="PTHR22916">
    <property type="entry name" value="GLYCOSYLTRANSFERASE"/>
    <property type="match status" value="1"/>
</dbReference>
<dbReference type="AlphaFoldDB" id="A0A497YAG8"/>
<reference evidence="2 4" key="1">
    <citation type="submission" date="2018-10" db="EMBL/GenBank/DDBJ databases">
        <title>Genomic Encyclopedia of Archaeal and Bacterial Type Strains, Phase II (KMG-II): from individual species to whole genera.</title>
        <authorList>
            <person name="Goeker M."/>
        </authorList>
    </citation>
    <scope>NUCLEOTIDE SEQUENCE [LARGE SCALE GENOMIC DNA]</scope>
    <source>
        <strain evidence="2 4">DSM 19624</strain>
    </source>
</reference>
<gene>
    <name evidence="2" type="ORF">BCL90_0428</name>
    <name evidence="3" type="ORF">E3V97_10490</name>
</gene>